<dbReference type="Proteomes" id="UP000886844">
    <property type="component" value="Unassembled WGS sequence"/>
</dbReference>
<organism evidence="1 2">
    <name type="scientific">Candidatus Alistipes intestinigallinarum</name>
    <dbReference type="NCBI Taxonomy" id="2838440"/>
    <lineage>
        <taxon>Bacteria</taxon>
        <taxon>Pseudomonadati</taxon>
        <taxon>Bacteroidota</taxon>
        <taxon>Bacteroidia</taxon>
        <taxon>Bacteroidales</taxon>
        <taxon>Rikenellaceae</taxon>
        <taxon>Alistipes</taxon>
    </lineage>
</organism>
<name>A0A9D1Z323_9BACT</name>
<dbReference type="AlphaFoldDB" id="A0A9D1Z323"/>
<gene>
    <name evidence="1" type="ORF">H9828_04460</name>
</gene>
<proteinExistence type="predicted"/>
<comment type="caution">
    <text evidence="1">The sequence shown here is derived from an EMBL/GenBank/DDBJ whole genome shotgun (WGS) entry which is preliminary data.</text>
</comment>
<evidence type="ECO:0000313" key="1">
    <source>
        <dbReference type="EMBL" id="HIY68651.1"/>
    </source>
</evidence>
<reference evidence="1" key="1">
    <citation type="journal article" date="2021" name="PeerJ">
        <title>Extensive microbial diversity within the chicken gut microbiome revealed by metagenomics and culture.</title>
        <authorList>
            <person name="Gilroy R."/>
            <person name="Ravi A."/>
            <person name="Getino M."/>
            <person name="Pursley I."/>
            <person name="Horton D.L."/>
            <person name="Alikhan N.F."/>
            <person name="Baker D."/>
            <person name="Gharbi K."/>
            <person name="Hall N."/>
            <person name="Watson M."/>
            <person name="Adriaenssens E.M."/>
            <person name="Foster-Nyarko E."/>
            <person name="Jarju S."/>
            <person name="Secka A."/>
            <person name="Antonio M."/>
            <person name="Oren A."/>
            <person name="Chaudhuri R.R."/>
            <person name="La Ragione R."/>
            <person name="Hildebrand F."/>
            <person name="Pallen M.J."/>
        </authorList>
    </citation>
    <scope>NUCLEOTIDE SEQUENCE</scope>
    <source>
        <strain evidence="1">5134</strain>
    </source>
</reference>
<evidence type="ECO:0000313" key="2">
    <source>
        <dbReference type="Proteomes" id="UP000886844"/>
    </source>
</evidence>
<accession>A0A9D1Z323</accession>
<dbReference type="EMBL" id="DXDA01000036">
    <property type="protein sequence ID" value="HIY68651.1"/>
    <property type="molecule type" value="Genomic_DNA"/>
</dbReference>
<sequence length="480" mass="51812">MIARSEDKAFSFQNLCGGVLLQLNDYQSLGIKIKTVVMTAADGKQIAGMASVDLESGTIALGSDGDHSSVTVNCGDGANISSGGDLSKNAGFILFLPAATYDGLEFVLTDTEGRCYEIATRQSVTVTAGVVTPLQALPLTIYYGSSNCYWTSGAGSVEIDVTPYYTFSEKFEHENLKCLNESGAVAGLPTQVRIVWQQAATDESGDVISTPTLDHATLRVPTTGKKGNAVVAVCDSEGTILWSYHIWVSEAEDIAWKNEALGNFHMLDRNLGATSTTQKDPNAYGLFYQWGRKDPLARNLAAVRPTGNPYESETSSLEQTLEATAETGTIAYAIQHPDTRLLAATDWQVAGRINGLWGNANGTIEEGTGIKTVFDPCPAGYRVPEELAYAGLTDKDKGNCNNQYGHMFDVDGAGTTSYFPTAGYLEKNKDVIKYLEYRGYLWTNVPGATGAYYFYYNNANLNRTGLDRAAGCPIRCIKVE</sequence>
<reference evidence="1" key="2">
    <citation type="submission" date="2021-04" db="EMBL/GenBank/DDBJ databases">
        <authorList>
            <person name="Gilroy R."/>
        </authorList>
    </citation>
    <scope>NUCLEOTIDE SEQUENCE</scope>
    <source>
        <strain evidence="1">5134</strain>
    </source>
</reference>
<protein>
    <submittedName>
        <fullName evidence="1">Fibrobacter succinogenes major paralogous domain-containing protein</fullName>
    </submittedName>
</protein>